<proteinExistence type="predicted"/>
<sequence length="67" mass="7888">MYEQHSDVRFVDFNVIGKLLGKPCKCAKCRCQLYGCRPNDLYYLEKIKTYEGLQNQWGLQEINPEQA</sequence>
<protein>
    <submittedName>
        <fullName evidence="1">Uncharacterized protein</fullName>
    </submittedName>
</protein>
<evidence type="ECO:0000313" key="1">
    <source>
        <dbReference type="EMBL" id="PEP88326.1"/>
    </source>
</evidence>
<accession>A0A2A8H6C6</accession>
<feature type="non-terminal residue" evidence="1">
    <location>
        <position position="67"/>
    </location>
</feature>
<name>A0A2A8H6C6_9BACI</name>
<reference evidence="1 2" key="1">
    <citation type="submission" date="2017-09" db="EMBL/GenBank/DDBJ databases">
        <title>Large-scale bioinformatics analysis of Bacillus genomes uncovers conserved roles of natural products in bacterial physiology.</title>
        <authorList>
            <consortium name="Agbiome Team Llc"/>
            <person name="Bleich R.M."/>
            <person name="Grubbs K.J."/>
            <person name="Santa Maria K.C."/>
            <person name="Allen S.E."/>
            <person name="Farag S."/>
            <person name="Shank E.A."/>
            <person name="Bowers A."/>
        </authorList>
    </citation>
    <scope>NUCLEOTIDE SEQUENCE [LARGE SCALE GENOMIC DNA]</scope>
    <source>
        <strain evidence="1 2">AFS021349</strain>
    </source>
</reference>
<dbReference type="EMBL" id="NUBY01000304">
    <property type="protein sequence ID" value="PEP88326.1"/>
    <property type="molecule type" value="Genomic_DNA"/>
</dbReference>
<dbReference type="AlphaFoldDB" id="A0A2A8H6C6"/>
<evidence type="ECO:0000313" key="2">
    <source>
        <dbReference type="Proteomes" id="UP000220841"/>
    </source>
</evidence>
<organism evidence="1 2">
    <name type="scientific">Bacillus toyonensis</name>
    <dbReference type="NCBI Taxonomy" id="155322"/>
    <lineage>
        <taxon>Bacteria</taxon>
        <taxon>Bacillati</taxon>
        <taxon>Bacillota</taxon>
        <taxon>Bacilli</taxon>
        <taxon>Bacillales</taxon>
        <taxon>Bacillaceae</taxon>
        <taxon>Bacillus</taxon>
        <taxon>Bacillus cereus group</taxon>
    </lineage>
</organism>
<comment type="caution">
    <text evidence="1">The sequence shown here is derived from an EMBL/GenBank/DDBJ whole genome shotgun (WGS) entry which is preliminary data.</text>
</comment>
<dbReference type="Proteomes" id="UP000220841">
    <property type="component" value="Unassembled WGS sequence"/>
</dbReference>
<gene>
    <name evidence="1" type="ORF">CN585_29525</name>
</gene>